<protein>
    <submittedName>
        <fullName evidence="1">Uncharacterized protein</fullName>
    </submittedName>
</protein>
<name>A0A847VD42_9BACT</name>
<reference evidence="1 2" key="1">
    <citation type="journal article" date="2020" name="Biotechnol. Biofuels">
        <title>New insights from the biogas microbiome by comprehensive genome-resolved metagenomics of nearly 1600 species originating from multiple anaerobic digesters.</title>
        <authorList>
            <person name="Campanaro S."/>
            <person name="Treu L."/>
            <person name="Rodriguez-R L.M."/>
            <person name="Kovalovszki A."/>
            <person name="Ziels R.M."/>
            <person name="Maus I."/>
            <person name="Zhu X."/>
            <person name="Kougias P.G."/>
            <person name="Basile A."/>
            <person name="Luo G."/>
            <person name="Schluter A."/>
            <person name="Konstantinidis K.T."/>
            <person name="Angelidaki I."/>
        </authorList>
    </citation>
    <scope>NUCLEOTIDE SEQUENCE [LARGE SCALE GENOMIC DNA]</scope>
    <source>
        <strain evidence="1">AS19jrsBPTG_9</strain>
    </source>
</reference>
<dbReference type="AlphaFoldDB" id="A0A847VD42"/>
<evidence type="ECO:0000313" key="2">
    <source>
        <dbReference type="Proteomes" id="UP000564033"/>
    </source>
</evidence>
<accession>A0A847VD42</accession>
<comment type="caution">
    <text evidence="1">The sequence shown here is derived from an EMBL/GenBank/DDBJ whole genome shotgun (WGS) entry which is preliminary data.</text>
</comment>
<sequence length="143" mass="16763">MERENNLYISESPVLFNSTDEVLEQYGELFQKEDDLYLEKSHPEKEDVFRIVLTDSIAYVISAFNTNEIWNLDDKNKSNLLKEATEFAHTKLDSTTNVKEQIHTFFSGNQYYLVRVLPYGVEHNSSVLRCILDRKALLMERGY</sequence>
<organism evidence="1 2">
    <name type="scientific">Candidatus Dojkabacteria bacterium</name>
    <dbReference type="NCBI Taxonomy" id="2099670"/>
    <lineage>
        <taxon>Bacteria</taxon>
        <taxon>Candidatus Dojkabacteria</taxon>
    </lineage>
</organism>
<dbReference type="EMBL" id="JAAZIL010000047">
    <property type="protein sequence ID" value="NLZ24458.1"/>
    <property type="molecule type" value="Genomic_DNA"/>
</dbReference>
<dbReference type="Proteomes" id="UP000564033">
    <property type="component" value="Unassembled WGS sequence"/>
</dbReference>
<evidence type="ECO:0000313" key="1">
    <source>
        <dbReference type="EMBL" id="NLZ24458.1"/>
    </source>
</evidence>
<proteinExistence type="predicted"/>
<gene>
    <name evidence="1" type="ORF">GX888_01775</name>
</gene>